<dbReference type="GO" id="GO:0006313">
    <property type="term" value="P:DNA transposition"/>
    <property type="evidence" value="ECO:0007669"/>
    <property type="project" value="InterPro"/>
</dbReference>
<sequence length="415" mass="47769">MNLIAGDDRRESIFFPQCLDDYIDSDSEVRIIDHFVDSLNLRECGFKFPKEDPQGRGRAAYNPADLLKLFIYGYFNGIRSGRKLEKNCHINLELIWLLKRLKPDFKTICDFRKNNRKAFKQATAQFTLLCRELKLIAGETIAVDGTIIKASNNISKSWSSNKLEKNLKENEDLVERYLKELEKLDDDPAPDKNHRKEDIEHKLEYRQREKEKLSELKKSLDESPNNHLSLTDKDSKSIHKRGRSSVGYNVQTSVDSLHKLIVCCEVTDKVNDLGLLAPMAKKTKKLLNLKEPCNLPADSGYYVLDDLKDCEDMGMIPYLPTVNKSSNVQQGMYGKEAFIYDPQKDTYLCANKSTLKKIRTTSQRGRLFNQYANKNACETCSIKHRCTKAKNAFYHVGSMSNIKNEQHKGFSKTKR</sequence>
<proteinExistence type="predicted"/>
<dbReference type="Pfam" id="PF01609">
    <property type="entry name" value="DDE_Tnp_1"/>
    <property type="match status" value="1"/>
</dbReference>
<dbReference type="OrthoDB" id="111180at2"/>
<keyword evidence="5" id="KW-1185">Reference proteome</keyword>
<feature type="domain" description="Transposase IS4-like" evidence="2">
    <location>
        <begin position="232"/>
        <end position="343"/>
    </location>
</feature>
<evidence type="ECO:0000256" key="1">
    <source>
        <dbReference type="SAM" id="MobiDB-lite"/>
    </source>
</evidence>
<dbReference type="GO" id="GO:0003677">
    <property type="term" value="F:DNA binding"/>
    <property type="evidence" value="ECO:0007669"/>
    <property type="project" value="InterPro"/>
</dbReference>
<feature type="compositionally biased region" description="Basic and acidic residues" evidence="1">
    <location>
        <begin position="189"/>
        <end position="221"/>
    </location>
</feature>
<dbReference type="InterPro" id="IPR047629">
    <property type="entry name" value="IS1182_transpos"/>
</dbReference>
<evidence type="ECO:0000313" key="4">
    <source>
        <dbReference type="EMBL" id="EDM28450.1"/>
    </source>
</evidence>
<dbReference type="Proteomes" id="UP000004947">
    <property type="component" value="Unassembled WGS sequence"/>
</dbReference>
<evidence type="ECO:0000313" key="5">
    <source>
        <dbReference type="Proteomes" id="UP000004947"/>
    </source>
</evidence>
<protein>
    <recommendedName>
        <fullName evidence="6">Transposase</fullName>
    </recommendedName>
</protein>
<reference evidence="4 5" key="1">
    <citation type="journal article" date="2010" name="J. Bacteriol.">
        <title>Genome sequence of Lentisphaera araneosa HTCC2155T, the type species of the order Lentisphaerales in the phylum Lentisphaerae.</title>
        <authorList>
            <person name="Thrash J.C."/>
            <person name="Cho J.C."/>
            <person name="Vergin K.L."/>
            <person name="Morris R.M."/>
            <person name="Giovannoni S.J."/>
        </authorList>
    </citation>
    <scope>NUCLEOTIDE SEQUENCE [LARGE SCALE GENOMIC DNA]</scope>
    <source>
        <strain evidence="4 5">HTCC2155</strain>
    </source>
</reference>
<dbReference type="PANTHER" id="PTHR33408:SF2">
    <property type="entry name" value="TRANSPOSASE DDE DOMAIN-CONTAINING PROTEIN"/>
    <property type="match status" value="1"/>
</dbReference>
<dbReference type="InterPro" id="IPR008490">
    <property type="entry name" value="Transposase_InsH_N"/>
</dbReference>
<dbReference type="PANTHER" id="PTHR33408">
    <property type="entry name" value="TRANSPOSASE"/>
    <property type="match status" value="1"/>
</dbReference>
<dbReference type="STRING" id="313628.LNTAR_11056"/>
<evidence type="ECO:0000259" key="2">
    <source>
        <dbReference type="Pfam" id="PF01609"/>
    </source>
</evidence>
<evidence type="ECO:0000259" key="3">
    <source>
        <dbReference type="Pfam" id="PF05598"/>
    </source>
</evidence>
<dbReference type="Pfam" id="PF05598">
    <property type="entry name" value="DUF772"/>
    <property type="match status" value="1"/>
</dbReference>
<dbReference type="RefSeq" id="WP_007277890.1">
    <property type="nucleotide sequence ID" value="NZ_ABCK01000005.1"/>
</dbReference>
<gene>
    <name evidence="4" type="ORF">LNTAR_11056</name>
</gene>
<feature type="domain" description="Transposase InsH N-terminal" evidence="3">
    <location>
        <begin position="18"/>
        <end position="113"/>
    </location>
</feature>
<dbReference type="InterPro" id="IPR002559">
    <property type="entry name" value="Transposase_11"/>
</dbReference>
<accession>A6DJ14</accession>
<comment type="caution">
    <text evidence="4">The sequence shown here is derived from an EMBL/GenBank/DDBJ whole genome shotgun (WGS) entry which is preliminary data.</text>
</comment>
<evidence type="ECO:0008006" key="6">
    <source>
        <dbReference type="Google" id="ProtNLM"/>
    </source>
</evidence>
<feature type="region of interest" description="Disordered" evidence="1">
    <location>
        <begin position="184"/>
        <end position="242"/>
    </location>
</feature>
<dbReference type="AlphaFoldDB" id="A6DJ14"/>
<organism evidence="4 5">
    <name type="scientific">Lentisphaera araneosa HTCC2155</name>
    <dbReference type="NCBI Taxonomy" id="313628"/>
    <lineage>
        <taxon>Bacteria</taxon>
        <taxon>Pseudomonadati</taxon>
        <taxon>Lentisphaerota</taxon>
        <taxon>Lentisphaeria</taxon>
        <taxon>Lentisphaerales</taxon>
        <taxon>Lentisphaeraceae</taxon>
        <taxon>Lentisphaera</taxon>
    </lineage>
</organism>
<dbReference type="NCBIfam" id="NF033551">
    <property type="entry name" value="transpos_IS1182"/>
    <property type="match status" value="1"/>
</dbReference>
<name>A6DJ14_9BACT</name>
<dbReference type="eggNOG" id="COG3666">
    <property type="taxonomic scope" value="Bacteria"/>
</dbReference>
<dbReference type="EMBL" id="ABCK01000005">
    <property type="protein sequence ID" value="EDM28450.1"/>
    <property type="molecule type" value="Genomic_DNA"/>
</dbReference>
<dbReference type="GO" id="GO:0004803">
    <property type="term" value="F:transposase activity"/>
    <property type="evidence" value="ECO:0007669"/>
    <property type="project" value="InterPro"/>
</dbReference>